<evidence type="ECO:0000313" key="18">
    <source>
        <dbReference type="EMBL" id="MBK1698960.1"/>
    </source>
</evidence>
<dbReference type="EMBL" id="NRRE01000032">
    <property type="protein sequence ID" value="MBK1698960.1"/>
    <property type="molecule type" value="Genomic_DNA"/>
</dbReference>
<dbReference type="InterPro" id="IPR036890">
    <property type="entry name" value="HATPase_C_sf"/>
</dbReference>
<dbReference type="CDD" id="cd06225">
    <property type="entry name" value="HAMP"/>
    <property type="match status" value="1"/>
</dbReference>
<evidence type="ECO:0000256" key="7">
    <source>
        <dbReference type="ARBA" id="ARBA00022679"/>
    </source>
</evidence>
<keyword evidence="8 15" id="KW-0812">Transmembrane</keyword>
<dbReference type="PANTHER" id="PTHR44936">
    <property type="entry name" value="SENSOR PROTEIN CREC"/>
    <property type="match status" value="1"/>
</dbReference>
<evidence type="ECO:0000256" key="13">
    <source>
        <dbReference type="ARBA" id="ARBA00023012"/>
    </source>
</evidence>
<evidence type="ECO:0000256" key="10">
    <source>
        <dbReference type="ARBA" id="ARBA00022777"/>
    </source>
</evidence>
<dbReference type="SUPFAM" id="SSF55874">
    <property type="entry name" value="ATPase domain of HSP90 chaperone/DNA topoisomerase II/histidine kinase"/>
    <property type="match status" value="1"/>
</dbReference>
<comment type="catalytic activity">
    <reaction evidence="1">
        <text>ATP + protein L-histidine = ADP + protein N-phospho-L-histidine.</text>
        <dbReference type="EC" id="2.7.13.3"/>
    </reaction>
</comment>
<accession>A0A934QLZ9</accession>
<evidence type="ECO:0000256" key="1">
    <source>
        <dbReference type="ARBA" id="ARBA00000085"/>
    </source>
</evidence>
<keyword evidence="6" id="KW-0597">Phosphoprotein</keyword>
<keyword evidence="11" id="KW-0067">ATP-binding</keyword>
<dbReference type="PRINTS" id="PR00344">
    <property type="entry name" value="BCTRLSENSOR"/>
</dbReference>
<dbReference type="RefSeq" id="WP_081728456.1">
    <property type="nucleotide sequence ID" value="NZ_NRRE01000032.1"/>
</dbReference>
<dbReference type="Gene3D" id="3.30.565.10">
    <property type="entry name" value="Histidine kinase-like ATPase, C-terminal domain"/>
    <property type="match status" value="1"/>
</dbReference>
<protein>
    <recommendedName>
        <fullName evidence="3">histidine kinase</fullName>
        <ecNumber evidence="3">2.7.13.3</ecNumber>
    </recommendedName>
</protein>
<dbReference type="Proteomes" id="UP000778970">
    <property type="component" value="Unassembled WGS sequence"/>
</dbReference>
<evidence type="ECO:0000256" key="5">
    <source>
        <dbReference type="ARBA" id="ARBA00022519"/>
    </source>
</evidence>
<dbReference type="PANTHER" id="PTHR44936:SF5">
    <property type="entry name" value="SENSOR HISTIDINE KINASE ENVZ"/>
    <property type="match status" value="1"/>
</dbReference>
<dbReference type="InterPro" id="IPR004358">
    <property type="entry name" value="Sig_transdc_His_kin-like_C"/>
</dbReference>
<keyword evidence="19" id="KW-1185">Reference proteome</keyword>
<evidence type="ECO:0000256" key="15">
    <source>
        <dbReference type="SAM" id="Phobius"/>
    </source>
</evidence>
<evidence type="ECO:0000256" key="14">
    <source>
        <dbReference type="ARBA" id="ARBA00023136"/>
    </source>
</evidence>
<dbReference type="InterPro" id="IPR005467">
    <property type="entry name" value="His_kinase_dom"/>
</dbReference>
<evidence type="ECO:0000256" key="4">
    <source>
        <dbReference type="ARBA" id="ARBA00022475"/>
    </source>
</evidence>
<evidence type="ECO:0000256" key="12">
    <source>
        <dbReference type="ARBA" id="ARBA00022989"/>
    </source>
</evidence>
<evidence type="ECO:0000256" key="8">
    <source>
        <dbReference type="ARBA" id="ARBA00022692"/>
    </source>
</evidence>
<dbReference type="InterPro" id="IPR003660">
    <property type="entry name" value="HAMP_dom"/>
</dbReference>
<dbReference type="EC" id="2.7.13.3" evidence="3"/>
<dbReference type="PROSITE" id="PS50109">
    <property type="entry name" value="HIS_KIN"/>
    <property type="match status" value="1"/>
</dbReference>
<name>A0A934QLZ9_9PROT</name>
<keyword evidence="9" id="KW-0547">Nucleotide-binding</keyword>
<feature type="transmembrane region" description="Helical" evidence="15">
    <location>
        <begin position="32"/>
        <end position="56"/>
    </location>
</feature>
<feature type="domain" description="HAMP" evidence="17">
    <location>
        <begin position="201"/>
        <end position="253"/>
    </location>
</feature>
<dbReference type="GO" id="GO:0000155">
    <property type="term" value="F:phosphorelay sensor kinase activity"/>
    <property type="evidence" value="ECO:0007669"/>
    <property type="project" value="InterPro"/>
</dbReference>
<feature type="domain" description="Histidine kinase" evidence="16">
    <location>
        <begin position="261"/>
        <end position="457"/>
    </location>
</feature>
<evidence type="ECO:0000259" key="17">
    <source>
        <dbReference type="PROSITE" id="PS50885"/>
    </source>
</evidence>
<dbReference type="Pfam" id="PF02518">
    <property type="entry name" value="HATPase_c"/>
    <property type="match status" value="1"/>
</dbReference>
<evidence type="ECO:0000256" key="3">
    <source>
        <dbReference type="ARBA" id="ARBA00012438"/>
    </source>
</evidence>
<dbReference type="GO" id="GO:0005524">
    <property type="term" value="F:ATP binding"/>
    <property type="evidence" value="ECO:0007669"/>
    <property type="project" value="UniProtKB-KW"/>
</dbReference>
<dbReference type="CDD" id="cd00075">
    <property type="entry name" value="HATPase"/>
    <property type="match status" value="1"/>
</dbReference>
<proteinExistence type="predicted"/>
<sequence>MADNVDLPSLTQADPARPKREPVIKRVLPRTLFGRALLIMVTPVIVVQAISAFVFFDRHYDTTTQRLAQGLAGQIAATVAMLEREDIGLSRNEVFNLAQRTMWLSLSFEEDKRLPEDLPPPQNTILDTRLVDALQERLAYPFAIDTYTLPEDVRVWVETDNGLLRVVVSRKRLFSSTTYLLVFWTVGTAALLVPIALIFMRNQVRPIRRLAIAAERFGKGQDVPSFKPEGAQEVRQASSAFIKMRERIKRQIQQRTEMLAGVSHDLRTPLTRMKLQLAMLEGTPEADSLKEDVTEMERMIEGYLAFARGEGTEMPEITSIGDLVRDVVDRITREAGHVDLHIEHDCDLPLRREVMRRAIGNLVSNAVRYGDVVSVRVGRRGNTVEVTVDDDGPGIPQEKREEVFRPFHRLDSSRNPLTGGTGLGLTIARDVVRGHGGDLLLEQAPGGGLRARVQLPA</sequence>
<dbReference type="InterPro" id="IPR003661">
    <property type="entry name" value="HisK_dim/P_dom"/>
</dbReference>
<dbReference type="SUPFAM" id="SSF47384">
    <property type="entry name" value="Homodimeric domain of signal transducing histidine kinase"/>
    <property type="match status" value="1"/>
</dbReference>
<evidence type="ECO:0000259" key="16">
    <source>
        <dbReference type="PROSITE" id="PS50109"/>
    </source>
</evidence>
<dbReference type="GO" id="GO:0005886">
    <property type="term" value="C:plasma membrane"/>
    <property type="evidence" value="ECO:0007669"/>
    <property type="project" value="UniProtKB-SubCell"/>
</dbReference>
<comment type="caution">
    <text evidence="18">The sequence shown here is derived from an EMBL/GenBank/DDBJ whole genome shotgun (WGS) entry which is preliminary data.</text>
</comment>
<dbReference type="InterPro" id="IPR036097">
    <property type="entry name" value="HisK_dim/P_sf"/>
</dbReference>
<evidence type="ECO:0000256" key="11">
    <source>
        <dbReference type="ARBA" id="ARBA00022840"/>
    </source>
</evidence>
<keyword evidence="13" id="KW-0902">Two-component regulatory system</keyword>
<reference evidence="18" key="2">
    <citation type="journal article" date="2020" name="Microorganisms">
        <title>Osmotic Adaptation and Compatible Solute Biosynthesis of Phototrophic Bacteria as Revealed from Genome Analyses.</title>
        <authorList>
            <person name="Imhoff J.F."/>
            <person name="Rahn T."/>
            <person name="Kunzel S."/>
            <person name="Keller A."/>
            <person name="Neulinger S.C."/>
        </authorList>
    </citation>
    <scope>NUCLEOTIDE SEQUENCE</scope>
    <source>
        <strain evidence="18">DSM 9154</strain>
    </source>
</reference>
<reference evidence="18" key="1">
    <citation type="submission" date="2017-08" db="EMBL/GenBank/DDBJ databases">
        <authorList>
            <person name="Imhoff J.F."/>
            <person name="Rahn T."/>
            <person name="Kuenzel S."/>
            <person name="Neulinger S.C."/>
        </authorList>
    </citation>
    <scope>NUCLEOTIDE SEQUENCE</scope>
    <source>
        <strain evidence="18">DSM 9154</strain>
    </source>
</reference>
<dbReference type="SMART" id="SM00304">
    <property type="entry name" value="HAMP"/>
    <property type="match status" value="1"/>
</dbReference>
<evidence type="ECO:0000256" key="6">
    <source>
        <dbReference type="ARBA" id="ARBA00022553"/>
    </source>
</evidence>
<dbReference type="SMART" id="SM00388">
    <property type="entry name" value="HisKA"/>
    <property type="match status" value="1"/>
</dbReference>
<dbReference type="AlphaFoldDB" id="A0A934QLZ9"/>
<dbReference type="SMART" id="SM00387">
    <property type="entry name" value="HATPase_c"/>
    <property type="match status" value="1"/>
</dbReference>
<gene>
    <name evidence="18" type="ORF">CKO21_17090</name>
</gene>
<dbReference type="PROSITE" id="PS50885">
    <property type="entry name" value="HAMP"/>
    <property type="match status" value="1"/>
</dbReference>
<dbReference type="InterPro" id="IPR050980">
    <property type="entry name" value="2C_sensor_his_kinase"/>
</dbReference>
<evidence type="ECO:0000256" key="2">
    <source>
        <dbReference type="ARBA" id="ARBA00004429"/>
    </source>
</evidence>
<dbReference type="CDD" id="cd00082">
    <property type="entry name" value="HisKA"/>
    <property type="match status" value="1"/>
</dbReference>
<keyword evidence="10 18" id="KW-0418">Kinase</keyword>
<dbReference type="Gene3D" id="1.10.287.130">
    <property type="match status" value="1"/>
</dbReference>
<evidence type="ECO:0000256" key="9">
    <source>
        <dbReference type="ARBA" id="ARBA00022741"/>
    </source>
</evidence>
<organism evidence="18 19">
    <name type="scientific">Rhodovibrio salinarum</name>
    <dbReference type="NCBI Taxonomy" id="1087"/>
    <lineage>
        <taxon>Bacteria</taxon>
        <taxon>Pseudomonadati</taxon>
        <taxon>Pseudomonadota</taxon>
        <taxon>Alphaproteobacteria</taxon>
        <taxon>Rhodospirillales</taxon>
        <taxon>Rhodovibrionaceae</taxon>
        <taxon>Rhodovibrio</taxon>
    </lineage>
</organism>
<keyword evidence="5" id="KW-0997">Cell inner membrane</keyword>
<dbReference type="InterPro" id="IPR003594">
    <property type="entry name" value="HATPase_dom"/>
</dbReference>
<keyword evidence="12 15" id="KW-1133">Transmembrane helix</keyword>
<dbReference type="Pfam" id="PF00512">
    <property type="entry name" value="HisKA"/>
    <property type="match status" value="1"/>
</dbReference>
<keyword evidence="4" id="KW-1003">Cell membrane</keyword>
<keyword evidence="7" id="KW-0808">Transferase</keyword>
<evidence type="ECO:0000313" key="19">
    <source>
        <dbReference type="Proteomes" id="UP000778970"/>
    </source>
</evidence>
<feature type="transmembrane region" description="Helical" evidence="15">
    <location>
        <begin position="179"/>
        <end position="200"/>
    </location>
</feature>
<keyword evidence="14 15" id="KW-0472">Membrane</keyword>
<comment type="subcellular location">
    <subcellularLocation>
        <location evidence="2">Cell inner membrane</location>
        <topology evidence="2">Multi-pass membrane protein</topology>
    </subcellularLocation>
</comment>
<dbReference type="Pfam" id="PF00672">
    <property type="entry name" value="HAMP"/>
    <property type="match status" value="1"/>
</dbReference>